<reference evidence="3 4" key="1">
    <citation type="submission" date="2017-09" db="EMBL/GenBank/DDBJ databases">
        <title>Depth-based differentiation of microbial function through sediment-hosted aquifers and enrichment of novel symbionts in the deep terrestrial subsurface.</title>
        <authorList>
            <person name="Probst A.J."/>
            <person name="Ladd B."/>
            <person name="Jarett J.K."/>
            <person name="Geller-Mcgrath D.E."/>
            <person name="Sieber C.M."/>
            <person name="Emerson J.B."/>
            <person name="Anantharaman K."/>
            <person name="Thomas B.C."/>
            <person name="Malmstrom R."/>
            <person name="Stieglmeier M."/>
            <person name="Klingl A."/>
            <person name="Woyke T."/>
            <person name="Ryan C.M."/>
            <person name="Banfield J.F."/>
        </authorList>
    </citation>
    <scope>NUCLEOTIDE SEQUENCE [LARGE SCALE GENOMIC DNA]</scope>
    <source>
        <strain evidence="3">CG10_big_fil_rev_8_21_14_0_10_32_10</strain>
    </source>
</reference>
<name>A0A2H0R957_UNCKA</name>
<dbReference type="InterPro" id="IPR043725">
    <property type="entry name" value="DUF5667"/>
</dbReference>
<comment type="caution">
    <text evidence="3">The sequence shown here is derived from an EMBL/GenBank/DDBJ whole genome shotgun (WGS) entry which is preliminary data.</text>
</comment>
<sequence length="196" mass="22676">MLFAVSFVSAQSTDDANTENESVDSTDVDAALDEVVDEDVAEVLDEVENEEDELEGVEVQEPTSVPSGFGLFLRDWRERISLVLTLDPVKKAEKQLLYAEERIKIAEKISEESNNPRAQEKAQKMIEQANKHIEKIEERKEKWSEKVGEDAERLRKNLATHHLRRDKALERIEERVPEEAREKFEELREKMLENGK</sequence>
<dbReference type="AlphaFoldDB" id="A0A2H0R957"/>
<organism evidence="3 4">
    <name type="scientific">candidate division WWE3 bacterium CG10_big_fil_rev_8_21_14_0_10_32_10</name>
    <dbReference type="NCBI Taxonomy" id="1975090"/>
    <lineage>
        <taxon>Bacteria</taxon>
        <taxon>Katanobacteria</taxon>
    </lineage>
</organism>
<feature type="non-terminal residue" evidence="3">
    <location>
        <position position="196"/>
    </location>
</feature>
<gene>
    <name evidence="3" type="ORF">COV24_04685</name>
</gene>
<evidence type="ECO:0000313" key="3">
    <source>
        <dbReference type="EMBL" id="PIR43048.1"/>
    </source>
</evidence>
<proteinExistence type="predicted"/>
<dbReference type="Pfam" id="PF18915">
    <property type="entry name" value="DUF5667"/>
    <property type="match status" value="1"/>
</dbReference>
<evidence type="ECO:0000259" key="2">
    <source>
        <dbReference type="Pfam" id="PF18915"/>
    </source>
</evidence>
<dbReference type="Proteomes" id="UP000230214">
    <property type="component" value="Unassembled WGS sequence"/>
</dbReference>
<feature type="coiled-coil region" evidence="1">
    <location>
        <begin position="89"/>
        <end position="153"/>
    </location>
</feature>
<feature type="domain" description="DUF5667" evidence="2">
    <location>
        <begin position="72"/>
        <end position="179"/>
    </location>
</feature>
<keyword evidence="1" id="KW-0175">Coiled coil</keyword>
<dbReference type="EMBL" id="PCXU01000040">
    <property type="protein sequence ID" value="PIR43048.1"/>
    <property type="molecule type" value="Genomic_DNA"/>
</dbReference>
<evidence type="ECO:0000313" key="4">
    <source>
        <dbReference type="Proteomes" id="UP000230214"/>
    </source>
</evidence>
<protein>
    <recommendedName>
        <fullName evidence="2">DUF5667 domain-containing protein</fullName>
    </recommendedName>
</protein>
<accession>A0A2H0R957</accession>
<evidence type="ECO:0000256" key="1">
    <source>
        <dbReference type="SAM" id="Coils"/>
    </source>
</evidence>